<organism evidence="2 3">
    <name type="scientific">Pyrococcus furiosus (strain ATCC 43587 / DSM 3638 / JCM 8422 / Vc1)</name>
    <dbReference type="NCBI Taxonomy" id="186497"/>
    <lineage>
        <taxon>Archaea</taxon>
        <taxon>Methanobacteriati</taxon>
        <taxon>Methanobacteriota</taxon>
        <taxon>Thermococci</taxon>
        <taxon>Thermococcales</taxon>
        <taxon>Thermococcaceae</taxon>
        <taxon>Pyrococcus</taxon>
    </lineage>
</organism>
<dbReference type="SUPFAM" id="SSF69572">
    <property type="entry name" value="Activating enzymes of the ubiquitin-like proteins"/>
    <property type="match status" value="1"/>
</dbReference>
<gene>
    <name evidence="2" type="ORF">PFDSM3638_10445</name>
</gene>
<sequence>MANSKRKNARIWFNCGINLIFSAPNELIFRDVNGKLIRLYGKNIRTIFNKIKEILDNNEIYSIADLQESLETEFPDNKNIIKEVVNYMFKQGILIYENKDRLLPELSLEELIRMHDHICFLKSLGYTDYQKHLKKSKVLIVGLGKLGANIAYNLCNVGVGSVILFDRTFISPTEISDIYTKDAIGMKKADYLRKKLTSIFPEIEVQNLPDTINISNYLNDSDFDIIIVNSEHFNIKLLSELNDLLYKISTPYMYAWIEGSRGYIGPLIYPPDTSCFNCYLTWRFFGTFMEDKIKAINNYGSSGYIFPLDKIIGALTVLEVCKAIGSLGTPLFNKIILVEVLPTLTIRYIPILKDPKCNVCEGRWFK</sequence>
<dbReference type="SMR" id="A0A5C0XS95"/>
<reference evidence="2 3" key="1">
    <citation type="submission" date="2017-08" db="EMBL/GenBank/DDBJ databases">
        <title>Resequencing and Reannotation of the genome of Pyrococcus furiosus type strain DSM3638.</title>
        <authorList>
            <person name="Reichelt R.M."/>
            <person name="Bunk B."/>
        </authorList>
    </citation>
    <scope>NUCLEOTIDE SEQUENCE [LARGE SCALE GENOMIC DNA]</scope>
    <source>
        <strain evidence="2 3">DSM 3638</strain>
    </source>
</reference>
<name>A0A5C0XS95_PYRFU</name>
<dbReference type="InterPro" id="IPR000594">
    <property type="entry name" value="ThiF_NAD_FAD-bd"/>
</dbReference>
<evidence type="ECO:0000313" key="3">
    <source>
        <dbReference type="Proteomes" id="UP000324354"/>
    </source>
</evidence>
<dbReference type="GO" id="GO:0004792">
    <property type="term" value="F:thiosulfate-cyanide sulfurtransferase activity"/>
    <property type="evidence" value="ECO:0007669"/>
    <property type="project" value="TreeGrafter"/>
</dbReference>
<protein>
    <submittedName>
        <fullName evidence="2">MoeB</fullName>
    </submittedName>
</protein>
<dbReference type="PANTHER" id="PTHR10953">
    <property type="entry name" value="UBIQUITIN-ACTIVATING ENZYME E1"/>
    <property type="match status" value="1"/>
</dbReference>
<dbReference type="InterPro" id="IPR045886">
    <property type="entry name" value="ThiF/MoeB/HesA"/>
</dbReference>
<dbReference type="NCBIfam" id="TIGR03603">
    <property type="entry name" value="cyclo_dehy_ocin"/>
    <property type="match status" value="1"/>
</dbReference>
<dbReference type="AlphaFoldDB" id="A0A5C0XS95"/>
<evidence type="ECO:0000313" key="2">
    <source>
        <dbReference type="EMBL" id="QEK79659.1"/>
    </source>
</evidence>
<dbReference type="GeneID" id="41713894"/>
<dbReference type="Proteomes" id="UP000324354">
    <property type="component" value="Chromosome"/>
</dbReference>
<dbReference type="GeneID" id="13301107"/>
<dbReference type="InterPro" id="IPR035985">
    <property type="entry name" value="Ubiquitin-activating_enz"/>
</dbReference>
<dbReference type="EMBL" id="CP023154">
    <property type="protein sequence ID" value="QEK79659.1"/>
    <property type="molecule type" value="Genomic_DNA"/>
</dbReference>
<dbReference type="OrthoDB" id="7915at2157"/>
<dbReference type="RefSeq" id="WP_004068674.1">
    <property type="nucleotide sequence ID" value="NC_003413.1"/>
</dbReference>
<dbReference type="GO" id="GO:0005737">
    <property type="term" value="C:cytoplasm"/>
    <property type="evidence" value="ECO:0007669"/>
    <property type="project" value="TreeGrafter"/>
</dbReference>
<evidence type="ECO:0000259" key="1">
    <source>
        <dbReference type="Pfam" id="PF00899"/>
    </source>
</evidence>
<dbReference type="InterPro" id="IPR019892">
    <property type="entry name" value="Cyclo_dehy_ocin"/>
</dbReference>
<dbReference type="PANTHER" id="PTHR10953:SF102">
    <property type="entry name" value="ADENYLYLTRANSFERASE AND SULFURTRANSFERASE MOCS3"/>
    <property type="match status" value="1"/>
</dbReference>
<dbReference type="Gene3D" id="3.40.50.720">
    <property type="entry name" value="NAD(P)-binding Rossmann-like Domain"/>
    <property type="match status" value="1"/>
</dbReference>
<accession>A0A5C0XS95</accession>
<proteinExistence type="predicted"/>
<dbReference type="GO" id="GO:0016779">
    <property type="term" value="F:nucleotidyltransferase activity"/>
    <property type="evidence" value="ECO:0007669"/>
    <property type="project" value="TreeGrafter"/>
</dbReference>
<dbReference type="GO" id="GO:0008641">
    <property type="term" value="F:ubiquitin-like modifier activating enzyme activity"/>
    <property type="evidence" value="ECO:0007669"/>
    <property type="project" value="InterPro"/>
</dbReference>
<dbReference type="Pfam" id="PF00899">
    <property type="entry name" value="ThiF"/>
    <property type="match status" value="1"/>
</dbReference>
<feature type="domain" description="THIF-type NAD/FAD binding fold" evidence="1">
    <location>
        <begin position="128"/>
        <end position="358"/>
    </location>
</feature>